<evidence type="ECO:0000256" key="1">
    <source>
        <dbReference type="ARBA" id="ARBA00004651"/>
    </source>
</evidence>
<dbReference type="GO" id="GO:0009246">
    <property type="term" value="P:enterobacterial common antigen biosynthetic process"/>
    <property type="evidence" value="ECO:0007669"/>
    <property type="project" value="TreeGrafter"/>
</dbReference>
<keyword evidence="6 7" id="KW-0472">Membrane</keyword>
<keyword evidence="10" id="KW-1185">Reference proteome</keyword>
<keyword evidence="4 7" id="KW-0812">Transmembrane</keyword>
<keyword evidence="5 7" id="KW-1133">Transmembrane helix</keyword>
<dbReference type="GO" id="GO:0005886">
    <property type="term" value="C:plasma membrane"/>
    <property type="evidence" value="ECO:0007669"/>
    <property type="project" value="UniProtKB-SubCell"/>
</dbReference>
<evidence type="ECO:0000256" key="2">
    <source>
        <dbReference type="ARBA" id="ARBA00007400"/>
    </source>
</evidence>
<evidence type="ECO:0000256" key="4">
    <source>
        <dbReference type="ARBA" id="ARBA00022692"/>
    </source>
</evidence>
<sequence>MIQSVRSKIYEMDIVRALAILAVVLIHSTSDATVEPTDGSLSQIIFYAINRACQFAVPLFILISGVVLFYQYYEDWNLKSAIKYLRKRIWRIAIPYYTGSRFYDNGKTMDLV</sequence>
<dbReference type="AlphaFoldDB" id="A0A1V4HKQ6"/>
<dbReference type="GO" id="GO:0016413">
    <property type="term" value="F:O-acetyltransferase activity"/>
    <property type="evidence" value="ECO:0007669"/>
    <property type="project" value="TreeGrafter"/>
</dbReference>
<dbReference type="RefSeq" id="WP_079413480.1">
    <property type="nucleotide sequence ID" value="NZ_MBTG01000012.1"/>
</dbReference>
<evidence type="ECO:0000256" key="3">
    <source>
        <dbReference type="ARBA" id="ARBA00022475"/>
    </source>
</evidence>
<evidence type="ECO:0000256" key="6">
    <source>
        <dbReference type="ARBA" id="ARBA00023136"/>
    </source>
</evidence>
<gene>
    <name evidence="9" type="ORF">BC351_04940</name>
</gene>
<evidence type="ECO:0000259" key="8">
    <source>
        <dbReference type="Pfam" id="PF01757"/>
    </source>
</evidence>
<dbReference type="Proteomes" id="UP000190626">
    <property type="component" value="Unassembled WGS sequence"/>
</dbReference>
<comment type="similarity">
    <text evidence="2">Belongs to the acyltransferase 3 family.</text>
</comment>
<dbReference type="PANTHER" id="PTHR40074:SF2">
    <property type="entry name" value="O-ACETYLTRANSFERASE WECH"/>
    <property type="match status" value="1"/>
</dbReference>
<comment type="caution">
    <text evidence="9">The sequence shown here is derived from an EMBL/GenBank/DDBJ whole genome shotgun (WGS) entry which is preliminary data.</text>
</comment>
<feature type="transmembrane region" description="Helical" evidence="7">
    <location>
        <begin position="56"/>
        <end position="73"/>
    </location>
</feature>
<comment type="subcellular location">
    <subcellularLocation>
        <location evidence="1">Cell membrane</location>
        <topology evidence="1">Multi-pass membrane protein</topology>
    </subcellularLocation>
</comment>
<evidence type="ECO:0000256" key="5">
    <source>
        <dbReference type="ARBA" id="ARBA00022989"/>
    </source>
</evidence>
<evidence type="ECO:0000256" key="7">
    <source>
        <dbReference type="SAM" id="Phobius"/>
    </source>
</evidence>
<name>A0A1V4HKQ6_9BACL</name>
<organism evidence="9 10">
    <name type="scientific">Paenibacillus ferrarius</name>
    <dbReference type="NCBI Taxonomy" id="1469647"/>
    <lineage>
        <taxon>Bacteria</taxon>
        <taxon>Bacillati</taxon>
        <taxon>Bacillota</taxon>
        <taxon>Bacilli</taxon>
        <taxon>Bacillales</taxon>
        <taxon>Paenibacillaceae</taxon>
        <taxon>Paenibacillus</taxon>
    </lineage>
</organism>
<evidence type="ECO:0000313" key="10">
    <source>
        <dbReference type="Proteomes" id="UP000190626"/>
    </source>
</evidence>
<proteinExistence type="inferred from homology"/>
<dbReference type="EMBL" id="MBTG01000012">
    <property type="protein sequence ID" value="OPH57841.1"/>
    <property type="molecule type" value="Genomic_DNA"/>
</dbReference>
<dbReference type="Pfam" id="PF01757">
    <property type="entry name" value="Acyl_transf_3"/>
    <property type="match status" value="1"/>
</dbReference>
<accession>A0A1V4HKQ6</accession>
<dbReference type="PANTHER" id="PTHR40074">
    <property type="entry name" value="O-ACETYLTRANSFERASE WECH"/>
    <property type="match status" value="1"/>
</dbReference>
<protein>
    <recommendedName>
        <fullName evidence="8">Acyltransferase 3 domain-containing protein</fullName>
    </recommendedName>
</protein>
<keyword evidence="3" id="KW-1003">Cell membrane</keyword>
<evidence type="ECO:0000313" key="9">
    <source>
        <dbReference type="EMBL" id="OPH57841.1"/>
    </source>
</evidence>
<dbReference type="InterPro" id="IPR002656">
    <property type="entry name" value="Acyl_transf_3_dom"/>
</dbReference>
<dbReference type="OrthoDB" id="569695at2"/>
<reference evidence="10" key="1">
    <citation type="submission" date="2016-07" db="EMBL/GenBank/DDBJ databases">
        <authorList>
            <person name="Florea S."/>
            <person name="Webb J.S."/>
            <person name="Jaromczyk J."/>
            <person name="Schardl C.L."/>
        </authorList>
    </citation>
    <scope>NUCLEOTIDE SEQUENCE [LARGE SCALE GENOMIC DNA]</scope>
    <source>
        <strain evidence="10">CY1</strain>
    </source>
</reference>
<dbReference type="STRING" id="1469647.BC351_04940"/>
<feature type="domain" description="Acyltransferase 3" evidence="8">
    <location>
        <begin position="9"/>
        <end position="99"/>
    </location>
</feature>